<protein>
    <submittedName>
        <fullName evidence="1">Uncharacterized protein</fullName>
    </submittedName>
</protein>
<dbReference type="RefSeq" id="WP_179908937.1">
    <property type="nucleotide sequence ID" value="NZ_CP058910.1"/>
</dbReference>
<proteinExistence type="predicted"/>
<accession>A0A7D5P761</accession>
<dbReference type="InterPro" id="IPR006311">
    <property type="entry name" value="TAT_signal"/>
</dbReference>
<dbReference type="KEGG" id="hrr:HZS55_17945"/>
<keyword evidence="2" id="KW-1185">Reference proteome</keyword>
<dbReference type="GeneID" id="56079786"/>
<evidence type="ECO:0000313" key="1">
    <source>
        <dbReference type="EMBL" id="QLH79062.1"/>
    </source>
</evidence>
<dbReference type="OrthoDB" id="242892at2157"/>
<dbReference type="EMBL" id="CP058910">
    <property type="protein sequence ID" value="QLH79062.1"/>
    <property type="molecule type" value="Genomic_DNA"/>
</dbReference>
<gene>
    <name evidence="1" type="ORF">HZS55_17945</name>
</gene>
<dbReference type="PANTHER" id="PTHR42754:SF1">
    <property type="entry name" value="LIPOPROTEIN"/>
    <property type="match status" value="1"/>
</dbReference>
<sequence>MTNDDSGTGIDRRGVLKMIGGTTAGIGLLSGTASAHRWTFDGCESVCTDTDGNYAVVEAGVRYEGRKPQAAPERDAPWGHDNTFCYTAADDERVVGFIEEDEYGKGEGCTLHVNPNDCVSVGADEILSLIDGTTIGACDDVLYPACDPTLPEADWVDFAGTFESERDASAQSLIRTTDGGFALVGRRLTGDGDIDASLLVTDGDGDVEFDRTYGGDETEVTYDVVETSDGGFAMAGLTESYGDGSSSGWLVKTDGEGNVEFTEAYGDGRRDRAYGLVQTADGGFVLGGDTTPPDSLDSDFWLVKTDEAGTEEFTRTYDGGTVEAMIRTSDGGFALAGTTRSDDSFENSPRLLKTDEEGNEELSTVIDSEGVDQANALAQTADGGFALAGSGVAEGRAGECWLVKTDEAGNEEFTRSYGGEALDLADGVVQTDDGGFALAGLTESFDAEGSDIYFVRTDEAGEVTSERVYGSCGHDRARDLVRTADGGFALAGDVAGSERIRPTEMALVKTTTDLE</sequence>
<dbReference type="Proteomes" id="UP000509667">
    <property type="component" value="Chromosome"/>
</dbReference>
<reference evidence="1 2" key="1">
    <citation type="submission" date="2020-07" db="EMBL/GenBank/DDBJ databases">
        <title>Halosimplex pelagicum sp. nov. and Halosimplex rubrum sp. nov., isolated from salted brown alga Laminaria, and emended description of the genus Halosimplex.</title>
        <authorList>
            <person name="Cui H."/>
        </authorList>
    </citation>
    <scope>NUCLEOTIDE SEQUENCE [LARGE SCALE GENOMIC DNA]</scope>
    <source>
        <strain evidence="1 2">R27</strain>
    </source>
</reference>
<dbReference type="PANTHER" id="PTHR42754">
    <property type="entry name" value="ENDOGLUCANASE"/>
    <property type="match status" value="1"/>
</dbReference>
<organism evidence="1 2">
    <name type="scientific">Halosimplex rubrum</name>
    <dbReference type="NCBI Taxonomy" id="869889"/>
    <lineage>
        <taxon>Archaea</taxon>
        <taxon>Methanobacteriati</taxon>
        <taxon>Methanobacteriota</taxon>
        <taxon>Stenosarchaea group</taxon>
        <taxon>Halobacteria</taxon>
        <taxon>Halobacteriales</taxon>
        <taxon>Haloarculaceae</taxon>
        <taxon>Halosimplex</taxon>
    </lineage>
</organism>
<dbReference type="AlphaFoldDB" id="A0A7D5P761"/>
<dbReference type="PROSITE" id="PS51318">
    <property type="entry name" value="TAT"/>
    <property type="match status" value="1"/>
</dbReference>
<name>A0A7D5P761_9EURY</name>
<evidence type="ECO:0000313" key="2">
    <source>
        <dbReference type="Proteomes" id="UP000509667"/>
    </source>
</evidence>